<proteinExistence type="inferred from homology"/>
<dbReference type="GO" id="GO:0005524">
    <property type="term" value="F:ATP binding"/>
    <property type="evidence" value="ECO:0007669"/>
    <property type="project" value="UniProtKB-KW"/>
</dbReference>
<dbReference type="Pfam" id="PF18052">
    <property type="entry name" value="Rx_N"/>
    <property type="match status" value="1"/>
</dbReference>
<dbReference type="OrthoDB" id="1432819at2759"/>
<evidence type="ECO:0000313" key="11">
    <source>
        <dbReference type="Proteomes" id="UP000295252"/>
    </source>
</evidence>
<dbReference type="Gramene" id="CDP13826">
    <property type="protein sequence ID" value="CDP13826"/>
    <property type="gene ID" value="GSCOC_T00038899001"/>
</dbReference>
<gene>
    <name evidence="10" type="ORF">GSCOC_T00038899001</name>
</gene>
<dbReference type="Gene3D" id="1.20.5.4130">
    <property type="match status" value="1"/>
</dbReference>
<evidence type="ECO:0000313" key="10">
    <source>
        <dbReference type="EMBL" id="CDP13826.1"/>
    </source>
</evidence>
<keyword evidence="11" id="KW-1185">Reference proteome</keyword>
<dbReference type="PhylomeDB" id="A0A068UZI1"/>
<feature type="signal peptide" evidence="7">
    <location>
        <begin position="1"/>
        <end position="19"/>
    </location>
</feature>
<dbReference type="InParanoid" id="A0A068UZI1"/>
<dbReference type="GO" id="GO:0043531">
    <property type="term" value="F:ADP binding"/>
    <property type="evidence" value="ECO:0007669"/>
    <property type="project" value="InterPro"/>
</dbReference>
<dbReference type="Pfam" id="PF00931">
    <property type="entry name" value="NB-ARC"/>
    <property type="match status" value="1"/>
</dbReference>
<keyword evidence="4" id="KW-0547">Nucleotide-binding</keyword>
<name>A0A068UZI1_COFCA</name>
<dbReference type="SUPFAM" id="SSF52540">
    <property type="entry name" value="P-loop containing nucleoside triphosphate hydrolases"/>
    <property type="match status" value="1"/>
</dbReference>
<evidence type="ECO:0000256" key="4">
    <source>
        <dbReference type="ARBA" id="ARBA00022741"/>
    </source>
</evidence>
<evidence type="ECO:0000259" key="8">
    <source>
        <dbReference type="Pfam" id="PF00931"/>
    </source>
</evidence>
<dbReference type="InterPro" id="IPR002182">
    <property type="entry name" value="NB-ARC"/>
</dbReference>
<evidence type="ECO:0000256" key="7">
    <source>
        <dbReference type="SAM" id="SignalP"/>
    </source>
</evidence>
<dbReference type="PANTHER" id="PTHR36766:SF40">
    <property type="entry name" value="DISEASE RESISTANCE PROTEIN RGA3"/>
    <property type="match status" value="1"/>
</dbReference>
<dbReference type="Gene3D" id="1.10.8.430">
    <property type="entry name" value="Helical domain of apoptotic protease-activating factors"/>
    <property type="match status" value="1"/>
</dbReference>
<keyword evidence="3" id="KW-0677">Repeat</keyword>
<evidence type="ECO:0000256" key="1">
    <source>
        <dbReference type="ARBA" id="ARBA00008894"/>
    </source>
</evidence>
<feature type="domain" description="Disease resistance N-terminal" evidence="9">
    <location>
        <begin position="10"/>
        <end position="100"/>
    </location>
</feature>
<protein>
    <recommendedName>
        <fullName evidence="12">Disease resistance RPP13-like protein 1</fullName>
    </recommendedName>
</protein>
<evidence type="ECO:0000256" key="6">
    <source>
        <dbReference type="ARBA" id="ARBA00022840"/>
    </source>
</evidence>
<evidence type="ECO:0000256" key="2">
    <source>
        <dbReference type="ARBA" id="ARBA00022614"/>
    </source>
</evidence>
<dbReference type="AlphaFoldDB" id="A0A068UZI1"/>
<dbReference type="InterPro" id="IPR041118">
    <property type="entry name" value="Rx_N"/>
</dbReference>
<dbReference type="InterPro" id="IPR042197">
    <property type="entry name" value="Apaf_helical"/>
</dbReference>
<dbReference type="InterPro" id="IPR027417">
    <property type="entry name" value="P-loop_NTPase"/>
</dbReference>
<dbReference type="PANTHER" id="PTHR36766">
    <property type="entry name" value="PLANT BROAD-SPECTRUM MILDEW RESISTANCE PROTEIN RPW8"/>
    <property type="match status" value="1"/>
</dbReference>
<dbReference type="OMA" id="EWRDILC"/>
<dbReference type="PRINTS" id="PR00364">
    <property type="entry name" value="DISEASERSIST"/>
</dbReference>
<evidence type="ECO:0000256" key="3">
    <source>
        <dbReference type="ARBA" id="ARBA00022737"/>
    </source>
</evidence>
<keyword evidence="7" id="KW-0732">Signal</keyword>
<organism evidence="10 11">
    <name type="scientific">Coffea canephora</name>
    <name type="common">Robusta coffee</name>
    <dbReference type="NCBI Taxonomy" id="49390"/>
    <lineage>
        <taxon>Eukaryota</taxon>
        <taxon>Viridiplantae</taxon>
        <taxon>Streptophyta</taxon>
        <taxon>Embryophyta</taxon>
        <taxon>Tracheophyta</taxon>
        <taxon>Spermatophyta</taxon>
        <taxon>Magnoliopsida</taxon>
        <taxon>eudicotyledons</taxon>
        <taxon>Gunneridae</taxon>
        <taxon>Pentapetalae</taxon>
        <taxon>asterids</taxon>
        <taxon>lamiids</taxon>
        <taxon>Gentianales</taxon>
        <taxon>Rubiaceae</taxon>
        <taxon>Ixoroideae</taxon>
        <taxon>Gardenieae complex</taxon>
        <taxon>Bertiereae - Coffeeae clade</taxon>
        <taxon>Coffeeae</taxon>
        <taxon>Coffea</taxon>
    </lineage>
</organism>
<keyword evidence="2" id="KW-0433">Leucine-rich repeat</keyword>
<evidence type="ECO:0000256" key="5">
    <source>
        <dbReference type="ARBA" id="ARBA00022821"/>
    </source>
</evidence>
<comment type="similarity">
    <text evidence="1">Belongs to the disease resistance NB-LRR family.</text>
</comment>
<evidence type="ECO:0008006" key="12">
    <source>
        <dbReference type="Google" id="ProtNLM"/>
    </source>
</evidence>
<accession>A0A068UZI1</accession>
<dbReference type="EMBL" id="HG739161">
    <property type="protein sequence ID" value="CDP13826.1"/>
    <property type="molecule type" value="Genomic_DNA"/>
</dbReference>
<keyword evidence="6" id="KW-0067">ATP-binding</keyword>
<dbReference type="Proteomes" id="UP000295252">
    <property type="component" value="Chromosome IV"/>
</dbReference>
<dbReference type="FunFam" id="3.40.50.300:FF:001091">
    <property type="entry name" value="Probable disease resistance protein At1g61300"/>
    <property type="match status" value="1"/>
</dbReference>
<feature type="domain" description="NB-ARC" evidence="8">
    <location>
        <begin position="171"/>
        <end position="345"/>
    </location>
</feature>
<dbReference type="Gene3D" id="3.40.50.300">
    <property type="entry name" value="P-loop containing nucleotide triphosphate hydrolases"/>
    <property type="match status" value="1"/>
</dbReference>
<keyword evidence="5" id="KW-0611">Plant defense</keyword>
<evidence type="ECO:0000259" key="9">
    <source>
        <dbReference type="Pfam" id="PF18052"/>
    </source>
</evidence>
<feature type="chain" id="PRO_5001658104" description="Disease resistance RPP13-like protein 1" evidence="7">
    <location>
        <begin position="20"/>
        <end position="430"/>
    </location>
</feature>
<sequence>MAAALVGGSFLSAFLQVLFDRMATPVFVNLFCNRKADDDLLKKLKGELRTVGAVLDDAENKEIRNQYVKEWLEELHDTFYQAEDLLDRISTEALRIKVETEYQSSTSTCTYSGDEFLRRITPEIETIVERLEGYNKKIIPLGLQVLHSRIQSHQKFETPVVDESTFFGRNADKEKIIQMLLFEDADRDNITVIPIVGLCGLGKTTLARMVYEDSRVEMSFPTRAWVCVSEEYDPTRITKEILRELGISFGESENLLSLQVKLRGGLTKKKFLLVLDDVWNSNYNQWENLRSPFNGGSRGSKIIVTTWNQQVARMMAKERSIHHLNSMLEEDCRSLFKKHAFENRDGNENAELEETGNKIVTKCRGLPLAVKTVAGILRSKTTPEEWEEILLSEEWTQMDIPDGPMPALRLSYVHLPSHLKGKNPFFISKL</sequence>
<reference evidence="11" key="1">
    <citation type="journal article" date="2014" name="Science">
        <title>The coffee genome provides insight into the convergent evolution of caffeine biosynthesis.</title>
        <authorList>
            <person name="Denoeud F."/>
            <person name="Carretero-Paulet L."/>
            <person name="Dereeper A."/>
            <person name="Droc G."/>
            <person name="Guyot R."/>
            <person name="Pietrella M."/>
            <person name="Zheng C."/>
            <person name="Alberti A."/>
            <person name="Anthony F."/>
            <person name="Aprea G."/>
            <person name="Aury J.M."/>
            <person name="Bento P."/>
            <person name="Bernard M."/>
            <person name="Bocs S."/>
            <person name="Campa C."/>
            <person name="Cenci A."/>
            <person name="Combes M.C."/>
            <person name="Crouzillat D."/>
            <person name="Da Silva C."/>
            <person name="Daddiego L."/>
            <person name="De Bellis F."/>
            <person name="Dussert S."/>
            <person name="Garsmeur O."/>
            <person name="Gayraud T."/>
            <person name="Guignon V."/>
            <person name="Jahn K."/>
            <person name="Jamilloux V."/>
            <person name="Joet T."/>
            <person name="Labadie K."/>
            <person name="Lan T."/>
            <person name="Leclercq J."/>
            <person name="Lepelley M."/>
            <person name="Leroy T."/>
            <person name="Li L.T."/>
            <person name="Librado P."/>
            <person name="Lopez L."/>
            <person name="Munoz A."/>
            <person name="Noel B."/>
            <person name="Pallavicini A."/>
            <person name="Perrotta G."/>
            <person name="Poncet V."/>
            <person name="Pot D."/>
            <person name="Priyono X."/>
            <person name="Rigoreau M."/>
            <person name="Rouard M."/>
            <person name="Rozas J."/>
            <person name="Tranchant-Dubreuil C."/>
            <person name="VanBuren R."/>
            <person name="Zhang Q."/>
            <person name="Andrade A.C."/>
            <person name="Argout X."/>
            <person name="Bertrand B."/>
            <person name="de Kochko A."/>
            <person name="Graziosi G."/>
            <person name="Henry R.J."/>
            <person name="Jayarama X."/>
            <person name="Ming R."/>
            <person name="Nagai C."/>
            <person name="Rounsley S."/>
            <person name="Sankoff D."/>
            <person name="Giuliano G."/>
            <person name="Albert V.A."/>
            <person name="Wincker P."/>
            <person name="Lashermes P."/>
        </authorList>
    </citation>
    <scope>NUCLEOTIDE SEQUENCE [LARGE SCALE GENOMIC DNA]</scope>
    <source>
        <strain evidence="11">cv. DH200-94</strain>
    </source>
</reference>
<dbReference type="GO" id="GO:0006952">
    <property type="term" value="P:defense response"/>
    <property type="evidence" value="ECO:0007669"/>
    <property type="project" value="UniProtKB-KW"/>
</dbReference>